<evidence type="ECO:0000256" key="1">
    <source>
        <dbReference type="ARBA" id="ARBA00001974"/>
    </source>
</evidence>
<evidence type="ECO:0000256" key="2">
    <source>
        <dbReference type="ARBA" id="ARBA00010790"/>
    </source>
</evidence>
<evidence type="ECO:0000313" key="5">
    <source>
        <dbReference type="Proteomes" id="UP001218218"/>
    </source>
</evidence>
<dbReference type="InterPro" id="IPR007867">
    <property type="entry name" value="GMC_OxRtase_C"/>
</dbReference>
<evidence type="ECO:0000313" key="4">
    <source>
        <dbReference type="EMBL" id="KAJ7301387.1"/>
    </source>
</evidence>
<sequence length="217" mass="23095">MTKSSPSLPEPDVLIYWLPGWFSAFHHGFGDALAAAHNVIPGVALRGHASSRGVVQLTGSHPQDPLHIEKRHFEAPGGKEDIAALLEGFKVAQSHMGHPNISSQVEAQIFPTQALNTDEDIENHILETVFGASAAYPYVFLKINMAPTGCTASMGPDDGEFNPNAVLDGDFKIRGVKGLRVVDISSWAVVPGWFVATPTYMLSEKAADVIIAAAGAA</sequence>
<name>A0AAD7E802_9AGAR</name>
<accession>A0AAD7E802</accession>
<reference evidence="4" key="1">
    <citation type="submission" date="2023-03" db="EMBL/GenBank/DDBJ databases">
        <title>Massive genome expansion in bonnet fungi (Mycena s.s.) driven by repeated elements and novel gene families across ecological guilds.</title>
        <authorList>
            <consortium name="Lawrence Berkeley National Laboratory"/>
            <person name="Harder C.B."/>
            <person name="Miyauchi S."/>
            <person name="Viragh M."/>
            <person name="Kuo A."/>
            <person name="Thoen E."/>
            <person name="Andreopoulos B."/>
            <person name="Lu D."/>
            <person name="Skrede I."/>
            <person name="Drula E."/>
            <person name="Henrissat B."/>
            <person name="Morin E."/>
            <person name="Kohler A."/>
            <person name="Barry K."/>
            <person name="LaButti K."/>
            <person name="Morin E."/>
            <person name="Salamov A."/>
            <person name="Lipzen A."/>
            <person name="Mereny Z."/>
            <person name="Hegedus B."/>
            <person name="Baldrian P."/>
            <person name="Stursova M."/>
            <person name="Weitz H."/>
            <person name="Taylor A."/>
            <person name="Grigoriev I.V."/>
            <person name="Nagy L.G."/>
            <person name="Martin F."/>
            <person name="Kauserud H."/>
        </authorList>
    </citation>
    <scope>NUCLEOTIDE SEQUENCE</scope>
    <source>
        <strain evidence="4">CBHHK002</strain>
    </source>
</reference>
<dbReference type="Gene3D" id="3.30.560.10">
    <property type="entry name" value="Glucose Oxidase, domain 3"/>
    <property type="match status" value="1"/>
</dbReference>
<dbReference type="PANTHER" id="PTHR11552:SF213">
    <property type="entry name" value="DEHYDROGENASE, PUTATIVE-RELATED"/>
    <property type="match status" value="1"/>
</dbReference>
<comment type="cofactor">
    <cofactor evidence="1">
        <name>FAD</name>
        <dbReference type="ChEBI" id="CHEBI:57692"/>
    </cofactor>
</comment>
<evidence type="ECO:0000259" key="3">
    <source>
        <dbReference type="Pfam" id="PF05199"/>
    </source>
</evidence>
<dbReference type="SUPFAM" id="SSF54373">
    <property type="entry name" value="FAD-linked reductases, C-terminal domain"/>
    <property type="match status" value="1"/>
</dbReference>
<protein>
    <submittedName>
        <fullName evidence="4">GMC oxidoreductase-domain-containing protein</fullName>
    </submittedName>
</protein>
<dbReference type="Proteomes" id="UP001218218">
    <property type="component" value="Unassembled WGS sequence"/>
</dbReference>
<organism evidence="4 5">
    <name type="scientific">Mycena albidolilacea</name>
    <dbReference type="NCBI Taxonomy" id="1033008"/>
    <lineage>
        <taxon>Eukaryota</taxon>
        <taxon>Fungi</taxon>
        <taxon>Dikarya</taxon>
        <taxon>Basidiomycota</taxon>
        <taxon>Agaricomycotina</taxon>
        <taxon>Agaricomycetes</taxon>
        <taxon>Agaricomycetidae</taxon>
        <taxon>Agaricales</taxon>
        <taxon>Marasmiineae</taxon>
        <taxon>Mycenaceae</taxon>
        <taxon>Mycena</taxon>
    </lineage>
</organism>
<comment type="similarity">
    <text evidence="2">Belongs to the GMC oxidoreductase family.</text>
</comment>
<dbReference type="InterPro" id="IPR036188">
    <property type="entry name" value="FAD/NAD-bd_sf"/>
</dbReference>
<proteinExistence type="inferred from homology"/>
<dbReference type="SUPFAM" id="SSF51905">
    <property type="entry name" value="FAD/NAD(P)-binding domain"/>
    <property type="match status" value="1"/>
</dbReference>
<dbReference type="AlphaFoldDB" id="A0AAD7E802"/>
<gene>
    <name evidence="4" type="ORF">DFH08DRAFT_724325</name>
</gene>
<comment type="caution">
    <text evidence="4">The sequence shown here is derived from an EMBL/GenBank/DDBJ whole genome shotgun (WGS) entry which is preliminary data.</text>
</comment>
<keyword evidence="5" id="KW-1185">Reference proteome</keyword>
<dbReference type="Pfam" id="PF05199">
    <property type="entry name" value="GMC_oxred_C"/>
    <property type="match status" value="1"/>
</dbReference>
<dbReference type="InterPro" id="IPR012132">
    <property type="entry name" value="GMC_OxRdtase"/>
</dbReference>
<dbReference type="GO" id="GO:0016614">
    <property type="term" value="F:oxidoreductase activity, acting on CH-OH group of donors"/>
    <property type="evidence" value="ECO:0007669"/>
    <property type="project" value="InterPro"/>
</dbReference>
<dbReference type="GO" id="GO:0050660">
    <property type="term" value="F:flavin adenine dinucleotide binding"/>
    <property type="evidence" value="ECO:0007669"/>
    <property type="project" value="InterPro"/>
</dbReference>
<feature type="domain" description="Glucose-methanol-choline oxidoreductase C-terminal" evidence="3">
    <location>
        <begin position="50"/>
        <end position="202"/>
    </location>
</feature>
<dbReference type="EMBL" id="JARIHO010000136">
    <property type="protein sequence ID" value="KAJ7301387.1"/>
    <property type="molecule type" value="Genomic_DNA"/>
</dbReference>
<dbReference type="PANTHER" id="PTHR11552">
    <property type="entry name" value="GLUCOSE-METHANOL-CHOLINE GMC OXIDOREDUCTASE"/>
    <property type="match status" value="1"/>
</dbReference>
<dbReference type="Gene3D" id="3.50.50.60">
    <property type="entry name" value="FAD/NAD(P)-binding domain"/>
    <property type="match status" value="1"/>
</dbReference>